<dbReference type="Gene3D" id="1.10.760.10">
    <property type="entry name" value="Cytochrome c-like domain"/>
    <property type="match status" value="1"/>
</dbReference>
<evidence type="ECO:0000256" key="4">
    <source>
        <dbReference type="PROSITE-ProRule" id="PRU00433"/>
    </source>
</evidence>
<keyword evidence="3 4" id="KW-0408">Iron</keyword>
<dbReference type="NCBIfam" id="TIGR02603">
    <property type="entry name" value="CxxCH_TIGR02603"/>
    <property type="match status" value="1"/>
</dbReference>
<dbReference type="GO" id="GO:0046872">
    <property type="term" value="F:metal ion binding"/>
    <property type="evidence" value="ECO:0007669"/>
    <property type="project" value="UniProtKB-KW"/>
</dbReference>
<protein>
    <submittedName>
        <fullName evidence="6">C-type cytochrome</fullName>
    </submittedName>
</protein>
<proteinExistence type="predicted"/>
<dbReference type="PANTHER" id="PTHR33546:SF1">
    <property type="entry name" value="LARGE, MULTIFUNCTIONAL SECRETED PROTEIN"/>
    <property type="match status" value="1"/>
</dbReference>
<dbReference type="EMBL" id="CP045997">
    <property type="protein sequence ID" value="QHV99686.1"/>
    <property type="molecule type" value="Genomic_DNA"/>
</dbReference>
<keyword evidence="2 4" id="KW-0479">Metal-binding</keyword>
<dbReference type="AlphaFoldDB" id="A0A6P1W7K2"/>
<evidence type="ECO:0000256" key="3">
    <source>
        <dbReference type="ARBA" id="ARBA00023004"/>
    </source>
</evidence>
<evidence type="ECO:0000313" key="7">
    <source>
        <dbReference type="Proteomes" id="UP000464577"/>
    </source>
</evidence>
<dbReference type="SUPFAM" id="SSF46626">
    <property type="entry name" value="Cytochrome c"/>
    <property type="match status" value="1"/>
</dbReference>
<evidence type="ECO:0000259" key="5">
    <source>
        <dbReference type="PROSITE" id="PS51007"/>
    </source>
</evidence>
<dbReference type="InterPro" id="IPR009056">
    <property type="entry name" value="Cyt_c-like_dom"/>
</dbReference>
<dbReference type="SUPFAM" id="SSF50952">
    <property type="entry name" value="Soluble quinoprotein glucose dehydrogenase"/>
    <property type="match status" value="1"/>
</dbReference>
<gene>
    <name evidence="6" type="ORF">GJR95_33825</name>
</gene>
<name>A0A6P1W7K2_9BACT</name>
<keyword evidence="7" id="KW-1185">Reference proteome</keyword>
<dbReference type="Proteomes" id="UP000464577">
    <property type="component" value="Chromosome"/>
</dbReference>
<dbReference type="InterPro" id="IPR011041">
    <property type="entry name" value="Quinoprot_gluc/sorb_DH_b-prop"/>
</dbReference>
<dbReference type="PROSITE" id="PS51007">
    <property type="entry name" value="CYTC"/>
    <property type="match status" value="1"/>
</dbReference>
<evidence type="ECO:0000313" key="6">
    <source>
        <dbReference type="EMBL" id="QHV99686.1"/>
    </source>
</evidence>
<dbReference type="Pfam" id="PF00034">
    <property type="entry name" value="Cytochrom_C"/>
    <property type="match status" value="1"/>
</dbReference>
<dbReference type="RefSeq" id="WP_162390082.1">
    <property type="nucleotide sequence ID" value="NZ_CP045997.1"/>
</dbReference>
<reference evidence="6 7" key="1">
    <citation type="submission" date="2019-11" db="EMBL/GenBank/DDBJ databases">
        <title>Spirosoma endbachense sp. nov., isolated from a natural salt meadow.</title>
        <authorList>
            <person name="Rojas J."/>
            <person name="Ambika Manirajan B."/>
            <person name="Ratering S."/>
            <person name="Suarez C."/>
            <person name="Geissler-Plaum R."/>
            <person name="Schnell S."/>
        </authorList>
    </citation>
    <scope>NUCLEOTIDE SEQUENCE [LARGE SCALE GENOMIC DNA]</scope>
    <source>
        <strain evidence="6 7">I-24</strain>
    </source>
</reference>
<dbReference type="Gene3D" id="2.120.10.30">
    <property type="entry name" value="TolB, C-terminal domain"/>
    <property type="match status" value="1"/>
</dbReference>
<organism evidence="6 7">
    <name type="scientific">Spirosoma endbachense</name>
    <dbReference type="NCBI Taxonomy" id="2666025"/>
    <lineage>
        <taxon>Bacteria</taxon>
        <taxon>Pseudomonadati</taxon>
        <taxon>Bacteroidota</taxon>
        <taxon>Cytophagia</taxon>
        <taxon>Cytophagales</taxon>
        <taxon>Cytophagaceae</taxon>
        <taxon>Spirosoma</taxon>
    </lineage>
</organism>
<dbReference type="PANTHER" id="PTHR33546">
    <property type="entry name" value="LARGE, MULTIFUNCTIONAL SECRETED PROTEIN-RELATED"/>
    <property type="match status" value="1"/>
</dbReference>
<dbReference type="InterPro" id="IPR036909">
    <property type="entry name" value="Cyt_c-like_dom_sf"/>
</dbReference>
<dbReference type="GO" id="GO:0009055">
    <property type="term" value="F:electron transfer activity"/>
    <property type="evidence" value="ECO:0007669"/>
    <property type="project" value="InterPro"/>
</dbReference>
<dbReference type="KEGG" id="senf:GJR95_33825"/>
<dbReference type="GO" id="GO:0020037">
    <property type="term" value="F:heme binding"/>
    <property type="evidence" value="ECO:0007669"/>
    <property type="project" value="InterPro"/>
</dbReference>
<dbReference type="InterPro" id="IPR011042">
    <property type="entry name" value="6-blade_b-propeller_TolB-like"/>
</dbReference>
<accession>A0A6P1W7K2</accession>
<feature type="domain" description="Cytochrome c" evidence="5">
    <location>
        <begin position="744"/>
        <end position="882"/>
    </location>
</feature>
<keyword evidence="1 4" id="KW-0349">Heme</keyword>
<sequence>MFSQFNVAKLGLAVAAIILVGVSWISLRYPETNRQGAENPKVDKLKLQPGFKAEHIYSPSENKQGSWVSMTFDDKGRMITSDQYGGLFRITIPAIGSGSTQPSIEKLVISKDTSIGMGYAQGLLYAFNSLYVMVNNRPNKQFPKTSGLYRLQDTDGDDQFDKVSMLKELKGEGEHGPHSVVLSPDKKSIYVISGNHTDVPPMDAYRLPSNWKEDNLFPLIKDPRGHANDRMAPGGWVANIDPEGKRWELIGAGFRNAFDVAFNEAGDMFTYDSDMEWDFGLPWYRPTRICHVTSGAEFGWRTGNSKWLPGNPDNLPALLNIGQGSPTNVLYGQNAKFPQKYRQSLFAFDWSFGIIYSIHLKPKGSTYEGEREEFISGSPLPLTDGAIGPDGALYFLTGGRRLESDLYRVYYAGTESTTPPTPVLTAEHNLRTSLEKYHGEPNAAAIAAAWPNLNHSDRFIRYAARIAVEHQPVAQWQEKALVETDPQRSIQAIVALARQGSADVKSKAINSLLKINFSQLPESQQFDLLRAFELIFLRMGAPEAADKDKIVAYLNPKYPAKTALLNRGLSKVLIYLEAPNVVNKTLALMDLKDEPGSKNLDLEPATASSDLILRNPQYGMDIAKMLAKVPPLQQTYYAVMLSREDAGWTPELRTKYFSWFGNAFKYEGGRSYVGFIDRARKLALNHVPKDQFDKFNKLSGADILTSSGNDIVKTDYSPKGPGRRWMLDRAVAIVDSMGALKTMPNFDTGKKIYSAILCSSCHSMQGSGGDIGPDLTQLGTRFSNKDILEAIIEPSKTVSDQYASSIFYLKNGQSVVGRLVNEDKVNYSISQNPFAPDQLRKIPKKDVTSKRYSQESIMYPGLINSLNPNELADLMAYLKSGGKQDSEIYKSTQGTSKGK</sequence>
<evidence type="ECO:0000256" key="2">
    <source>
        <dbReference type="ARBA" id="ARBA00022723"/>
    </source>
</evidence>
<dbReference type="InterPro" id="IPR013427">
    <property type="entry name" value="Haem-bd_dom_put"/>
</dbReference>
<evidence type="ECO:0000256" key="1">
    <source>
        <dbReference type="ARBA" id="ARBA00022617"/>
    </source>
</evidence>